<proteinExistence type="predicted"/>
<name>A0A7T5UFX4_9BACT</name>
<dbReference type="Proteomes" id="UP000595362">
    <property type="component" value="Chromosome"/>
</dbReference>
<protein>
    <submittedName>
        <fullName evidence="2">Uncharacterized protein</fullName>
    </submittedName>
</protein>
<evidence type="ECO:0000256" key="1">
    <source>
        <dbReference type="SAM" id="MobiDB-lite"/>
    </source>
</evidence>
<evidence type="ECO:0000313" key="3">
    <source>
        <dbReference type="Proteomes" id="UP000595362"/>
    </source>
</evidence>
<evidence type="ECO:0000313" key="2">
    <source>
        <dbReference type="EMBL" id="QQG35266.1"/>
    </source>
</evidence>
<sequence>MARTWTSAQRAAAAERIHASKPWEKSTGPQTWSGKNIVKMNALKHGQRSAAVLAERRAAVQYLRRQKEFLKQVRLLLRLQRQIKKTSKPANKLITGKDLLTPAIRLILPLPFPLGRESIQQTGQYNEWPPAATG</sequence>
<reference evidence="2 3" key="1">
    <citation type="submission" date="2020-07" db="EMBL/GenBank/DDBJ databases">
        <title>Huge and variable diversity of episymbiotic CPR bacteria and DPANN archaea in groundwater ecosystems.</title>
        <authorList>
            <person name="He C.Y."/>
            <person name="Keren R."/>
            <person name="Whittaker M."/>
            <person name="Farag I.F."/>
            <person name="Doudna J."/>
            <person name="Cate J.H.D."/>
            <person name="Banfield J.F."/>
        </authorList>
    </citation>
    <scope>NUCLEOTIDE SEQUENCE [LARGE SCALE GENOMIC DNA]</scope>
    <source>
        <strain evidence="2">NC_groundwater_70_Ag_B-0.1um_54_66</strain>
    </source>
</reference>
<accession>A0A7T5UFX4</accession>
<dbReference type="AlphaFoldDB" id="A0A7T5UFX4"/>
<feature type="region of interest" description="Disordered" evidence="1">
    <location>
        <begin position="14"/>
        <end position="34"/>
    </location>
</feature>
<feature type="compositionally biased region" description="Basic and acidic residues" evidence="1">
    <location>
        <begin position="14"/>
        <end position="24"/>
    </location>
</feature>
<gene>
    <name evidence="2" type="ORF">HYS17_06795</name>
</gene>
<dbReference type="EMBL" id="CP066681">
    <property type="protein sequence ID" value="QQG35266.1"/>
    <property type="molecule type" value="Genomic_DNA"/>
</dbReference>
<organism evidence="2 3">
    <name type="scientific">Micavibrio aeruginosavorus</name>
    <dbReference type="NCBI Taxonomy" id="349221"/>
    <lineage>
        <taxon>Bacteria</taxon>
        <taxon>Pseudomonadati</taxon>
        <taxon>Bdellovibrionota</taxon>
        <taxon>Bdellovibrionia</taxon>
        <taxon>Bdellovibrionales</taxon>
        <taxon>Pseudobdellovibrionaceae</taxon>
        <taxon>Micavibrio</taxon>
    </lineage>
</organism>